<sequence>MRQAFNEMPWEYHQVASHDATQVSQVSFNNVTSGSLPSQVGLAGSPSNYNGLVDRETYAQEPNPHRPRKTRKV</sequence>
<evidence type="ECO:0000313" key="2">
    <source>
        <dbReference type="EMBL" id="KAJ5157784.1"/>
    </source>
</evidence>
<proteinExistence type="predicted"/>
<gene>
    <name evidence="2" type="ORF">N7482_008884</name>
</gene>
<comment type="caution">
    <text evidence="2">The sequence shown here is derived from an EMBL/GenBank/DDBJ whole genome shotgun (WGS) entry which is preliminary data.</text>
</comment>
<feature type="region of interest" description="Disordered" evidence="1">
    <location>
        <begin position="36"/>
        <end position="73"/>
    </location>
</feature>
<accession>A0A9W9LIS5</accession>
<evidence type="ECO:0000313" key="3">
    <source>
        <dbReference type="Proteomes" id="UP001149163"/>
    </source>
</evidence>
<dbReference type="EMBL" id="JAPQKN010000006">
    <property type="protein sequence ID" value="KAJ5157784.1"/>
    <property type="molecule type" value="Genomic_DNA"/>
</dbReference>
<name>A0A9W9LIS5_9EURO</name>
<keyword evidence="3" id="KW-1185">Reference proteome</keyword>
<reference evidence="2" key="1">
    <citation type="submission" date="2022-11" db="EMBL/GenBank/DDBJ databases">
        <authorList>
            <person name="Petersen C."/>
        </authorList>
    </citation>
    <scope>NUCLEOTIDE SEQUENCE</scope>
    <source>
        <strain evidence="2">IBT 26290</strain>
    </source>
</reference>
<reference evidence="2" key="2">
    <citation type="journal article" date="2023" name="IMA Fungus">
        <title>Comparative genomic study of the Penicillium genus elucidates a diverse pangenome and 15 lateral gene transfer events.</title>
        <authorList>
            <person name="Petersen C."/>
            <person name="Sorensen T."/>
            <person name="Nielsen M.R."/>
            <person name="Sondergaard T.E."/>
            <person name="Sorensen J.L."/>
            <person name="Fitzpatrick D.A."/>
            <person name="Frisvad J.C."/>
            <person name="Nielsen K.L."/>
        </authorList>
    </citation>
    <scope>NUCLEOTIDE SEQUENCE</scope>
    <source>
        <strain evidence="2">IBT 26290</strain>
    </source>
</reference>
<organism evidence="2 3">
    <name type="scientific">Penicillium canariense</name>
    <dbReference type="NCBI Taxonomy" id="189055"/>
    <lineage>
        <taxon>Eukaryota</taxon>
        <taxon>Fungi</taxon>
        <taxon>Dikarya</taxon>
        <taxon>Ascomycota</taxon>
        <taxon>Pezizomycotina</taxon>
        <taxon>Eurotiomycetes</taxon>
        <taxon>Eurotiomycetidae</taxon>
        <taxon>Eurotiales</taxon>
        <taxon>Aspergillaceae</taxon>
        <taxon>Penicillium</taxon>
    </lineage>
</organism>
<dbReference type="RefSeq" id="XP_056540773.1">
    <property type="nucleotide sequence ID" value="XM_056691008.1"/>
</dbReference>
<dbReference type="AlphaFoldDB" id="A0A9W9LIS5"/>
<protein>
    <submittedName>
        <fullName evidence="2">Uncharacterized protein</fullName>
    </submittedName>
</protein>
<dbReference type="GeneID" id="81430184"/>
<evidence type="ECO:0000256" key="1">
    <source>
        <dbReference type="SAM" id="MobiDB-lite"/>
    </source>
</evidence>
<dbReference type="Proteomes" id="UP001149163">
    <property type="component" value="Unassembled WGS sequence"/>
</dbReference>